<evidence type="ECO:0000313" key="4">
    <source>
        <dbReference type="Proteomes" id="UP000075243"/>
    </source>
</evidence>
<evidence type="ECO:0000313" key="2">
    <source>
        <dbReference type="EMBL" id="KYP33002.1"/>
    </source>
</evidence>
<proteinExistence type="predicted"/>
<dbReference type="EMBL" id="KQ485030">
    <property type="protein sequence ID" value="KYP33002.1"/>
    <property type="molecule type" value="Genomic_DNA"/>
</dbReference>
<dbReference type="AlphaFoldDB" id="A0A151QRX5"/>
<keyword evidence="4" id="KW-1185">Reference proteome</keyword>
<dbReference type="Proteomes" id="UP000075243">
    <property type="component" value="Unassembled WGS sequence"/>
</dbReference>
<dbReference type="Gramene" id="C.cajan_44126.t">
    <property type="protein sequence ID" value="C.cajan_44126.t.cds1"/>
    <property type="gene ID" value="C.cajan_44126"/>
</dbReference>
<feature type="domain" description="Reverse transcriptase Ty1/copia-type" evidence="1">
    <location>
        <begin position="1"/>
        <end position="129"/>
    </location>
</feature>
<name>A0A151QRX5_CAJCA</name>
<organism evidence="3 4">
    <name type="scientific">Cajanus cajan</name>
    <name type="common">Pigeon pea</name>
    <name type="synonym">Cajanus indicus</name>
    <dbReference type="NCBI Taxonomy" id="3821"/>
    <lineage>
        <taxon>Eukaryota</taxon>
        <taxon>Viridiplantae</taxon>
        <taxon>Streptophyta</taxon>
        <taxon>Embryophyta</taxon>
        <taxon>Tracheophyta</taxon>
        <taxon>Spermatophyta</taxon>
        <taxon>Magnoliopsida</taxon>
        <taxon>eudicotyledons</taxon>
        <taxon>Gunneridae</taxon>
        <taxon>Pentapetalae</taxon>
        <taxon>rosids</taxon>
        <taxon>fabids</taxon>
        <taxon>Fabales</taxon>
        <taxon>Fabaceae</taxon>
        <taxon>Papilionoideae</taxon>
        <taxon>50 kb inversion clade</taxon>
        <taxon>NPAAA clade</taxon>
        <taxon>indigoferoid/millettioid clade</taxon>
        <taxon>Phaseoleae</taxon>
        <taxon>Cajanus</taxon>
    </lineage>
</organism>
<dbReference type="Gramene" id="C.cajan_44124.t">
    <property type="protein sequence ID" value="C.cajan_44124.t.cds1"/>
    <property type="gene ID" value="C.cajan_44124"/>
</dbReference>
<evidence type="ECO:0000313" key="3">
    <source>
        <dbReference type="EMBL" id="KYP33004.1"/>
    </source>
</evidence>
<reference evidence="3 4" key="1">
    <citation type="journal article" date="2012" name="Nat. Biotechnol.">
        <title>Draft genome sequence of pigeonpea (Cajanus cajan), an orphan legume crop of resource-poor farmers.</title>
        <authorList>
            <person name="Varshney R.K."/>
            <person name="Chen W."/>
            <person name="Li Y."/>
            <person name="Bharti A.K."/>
            <person name="Saxena R.K."/>
            <person name="Schlueter J.A."/>
            <person name="Donoghue M.T."/>
            <person name="Azam S."/>
            <person name="Fan G."/>
            <person name="Whaley A.M."/>
            <person name="Farmer A.D."/>
            <person name="Sheridan J."/>
            <person name="Iwata A."/>
            <person name="Tuteja R."/>
            <person name="Penmetsa R.V."/>
            <person name="Wu W."/>
            <person name="Upadhyaya H.D."/>
            <person name="Yang S.P."/>
            <person name="Shah T."/>
            <person name="Saxena K.B."/>
            <person name="Michael T."/>
            <person name="McCombie W.R."/>
            <person name="Yang B."/>
            <person name="Zhang G."/>
            <person name="Yang H."/>
            <person name="Wang J."/>
            <person name="Spillane C."/>
            <person name="Cook D.R."/>
            <person name="May G.D."/>
            <person name="Xu X."/>
            <person name="Jackson S.A."/>
        </authorList>
    </citation>
    <scope>NUCLEOTIDE SEQUENCE [LARGE SCALE GENOMIC DNA]</scope>
    <source>
        <strain evidence="4">cv. Asha</strain>
    </source>
</reference>
<dbReference type="Pfam" id="PF07727">
    <property type="entry name" value="RVT_2"/>
    <property type="match status" value="1"/>
</dbReference>
<dbReference type="InterPro" id="IPR013103">
    <property type="entry name" value="RVT_2"/>
</dbReference>
<gene>
    <name evidence="2" type="ORF">KK1_046198</name>
    <name evidence="3" type="ORF">KK1_046200</name>
</gene>
<protein>
    <recommendedName>
        <fullName evidence="1">Reverse transcriptase Ty1/copia-type domain-containing protein</fullName>
    </recommendedName>
</protein>
<dbReference type="SUPFAM" id="SSF56672">
    <property type="entry name" value="DNA/RNA polymerases"/>
    <property type="match status" value="1"/>
</dbReference>
<sequence length="173" mass="19261">MTQPPGFEASDKNLVCKLHKAIYGLKQAPCAWFDKLKSTLLRLNFYASKCDPSLFVYSQGNNAIYILVYVDDIIITGNNSIILHTLVSQLHSIFSLKDLGNLDFFLGIEVKSQPDGSLILTQSKYIPMISGSKLSKAGSEDFLDASFYRSVVSALQYATITRLEISFFVNKVC</sequence>
<evidence type="ECO:0000259" key="1">
    <source>
        <dbReference type="Pfam" id="PF07727"/>
    </source>
</evidence>
<dbReference type="InterPro" id="IPR043502">
    <property type="entry name" value="DNA/RNA_pol_sf"/>
</dbReference>
<dbReference type="EMBL" id="KQ485030">
    <property type="protein sequence ID" value="KYP33004.1"/>
    <property type="molecule type" value="Genomic_DNA"/>
</dbReference>
<accession>A0A151QRX5</accession>